<dbReference type="SUPFAM" id="SSF52343">
    <property type="entry name" value="Ferredoxin reductase-like, C-terminal NADP-linked domain"/>
    <property type="match status" value="1"/>
</dbReference>
<evidence type="ECO:0008006" key="3">
    <source>
        <dbReference type="Google" id="ProtNLM"/>
    </source>
</evidence>
<proteinExistence type="predicted"/>
<organism evidence="1 2">
    <name type="scientific">Hyaloscypha variabilis (strain UAMH 11265 / GT02V1 / F)</name>
    <name type="common">Meliniomyces variabilis</name>
    <dbReference type="NCBI Taxonomy" id="1149755"/>
    <lineage>
        <taxon>Eukaryota</taxon>
        <taxon>Fungi</taxon>
        <taxon>Dikarya</taxon>
        <taxon>Ascomycota</taxon>
        <taxon>Pezizomycotina</taxon>
        <taxon>Leotiomycetes</taxon>
        <taxon>Helotiales</taxon>
        <taxon>Hyaloscyphaceae</taxon>
        <taxon>Hyaloscypha</taxon>
        <taxon>Hyaloscypha variabilis</taxon>
    </lineage>
</organism>
<dbReference type="Proteomes" id="UP000235786">
    <property type="component" value="Unassembled WGS sequence"/>
</dbReference>
<keyword evidence="2" id="KW-1185">Reference proteome</keyword>
<reference evidence="1 2" key="1">
    <citation type="submission" date="2016-04" db="EMBL/GenBank/DDBJ databases">
        <title>A degradative enzymes factory behind the ericoid mycorrhizal symbiosis.</title>
        <authorList>
            <consortium name="DOE Joint Genome Institute"/>
            <person name="Martino E."/>
            <person name="Morin E."/>
            <person name="Grelet G."/>
            <person name="Kuo A."/>
            <person name="Kohler A."/>
            <person name="Daghino S."/>
            <person name="Barry K."/>
            <person name="Choi C."/>
            <person name="Cichocki N."/>
            <person name="Clum A."/>
            <person name="Copeland A."/>
            <person name="Hainaut M."/>
            <person name="Haridas S."/>
            <person name="Labutti K."/>
            <person name="Lindquist E."/>
            <person name="Lipzen A."/>
            <person name="Khouja H.-R."/>
            <person name="Murat C."/>
            <person name="Ohm R."/>
            <person name="Olson A."/>
            <person name="Spatafora J."/>
            <person name="Veneault-Fourrey C."/>
            <person name="Henrissat B."/>
            <person name="Grigoriev I."/>
            <person name="Martin F."/>
            <person name="Perotto S."/>
        </authorList>
    </citation>
    <scope>NUCLEOTIDE SEQUENCE [LARGE SCALE GENOMIC DNA]</scope>
    <source>
        <strain evidence="1 2">F</strain>
    </source>
</reference>
<dbReference type="OrthoDB" id="167398at2759"/>
<accession>A0A2J6R9B1</accession>
<gene>
    <name evidence="1" type="ORF">L207DRAFT_570654</name>
</gene>
<sequence length="279" mass="31118">MVSVVEKRDNRVEKSLKHGEPVFEIVGSDDDSDLDDRSEFDHYKYRLLCTNDPPLRNIHDTGGYEEKEPRLEIDIGKSNGNTVTGLSFLIRRERGITARLFTKSLTLPVLIGGPYPTSISLSSAVSSSPHIFCIAGGVGIVAILPVLRARASADIGRTALYFGTRSKGLMRTCGLEELISRREALGIDVFVRMGRRWDLEKVVWQEIFRVISSLSQDFFGYAKLSTNSVFSIRPPGFSRPSSRIMILINRDIGYHFKSEVKRSGVCPERRASGSNISNC</sequence>
<evidence type="ECO:0000313" key="1">
    <source>
        <dbReference type="EMBL" id="PMD35086.1"/>
    </source>
</evidence>
<protein>
    <recommendedName>
        <fullName evidence="3">Ferric reductase NAD binding domain-containing protein</fullName>
    </recommendedName>
</protein>
<dbReference type="STRING" id="1149755.A0A2J6R9B1"/>
<name>A0A2J6R9B1_HYAVF</name>
<evidence type="ECO:0000313" key="2">
    <source>
        <dbReference type="Proteomes" id="UP000235786"/>
    </source>
</evidence>
<dbReference type="AlphaFoldDB" id="A0A2J6R9B1"/>
<dbReference type="InterPro" id="IPR039261">
    <property type="entry name" value="FNR_nucleotide-bd"/>
</dbReference>
<dbReference type="EMBL" id="KZ613953">
    <property type="protein sequence ID" value="PMD35086.1"/>
    <property type="molecule type" value="Genomic_DNA"/>
</dbReference>